<accession>A0A1X7LH04</accession>
<keyword evidence="2" id="KW-1185">Reference proteome</keyword>
<dbReference type="EMBL" id="FXAW01000012">
    <property type="protein sequence ID" value="SMG52827.1"/>
    <property type="molecule type" value="Genomic_DNA"/>
</dbReference>
<name>A0A1X7LH04_9BACT</name>
<protein>
    <submittedName>
        <fullName evidence="1">Uncharacterized protein</fullName>
    </submittedName>
</protein>
<organism evidence="1 2">
    <name type="scientific">Marivirga sericea</name>
    <dbReference type="NCBI Taxonomy" id="1028"/>
    <lineage>
        <taxon>Bacteria</taxon>
        <taxon>Pseudomonadati</taxon>
        <taxon>Bacteroidota</taxon>
        <taxon>Cytophagia</taxon>
        <taxon>Cytophagales</taxon>
        <taxon>Marivirgaceae</taxon>
        <taxon>Marivirga</taxon>
    </lineage>
</organism>
<dbReference type="Proteomes" id="UP000193804">
    <property type="component" value="Unassembled WGS sequence"/>
</dbReference>
<dbReference type="RefSeq" id="WP_176223855.1">
    <property type="nucleotide sequence ID" value="NZ_FXAW01000012.1"/>
</dbReference>
<evidence type="ECO:0000313" key="2">
    <source>
        <dbReference type="Proteomes" id="UP000193804"/>
    </source>
</evidence>
<evidence type="ECO:0000313" key="1">
    <source>
        <dbReference type="EMBL" id="SMG52827.1"/>
    </source>
</evidence>
<proteinExistence type="predicted"/>
<dbReference type="STRING" id="1028.SAMN05661096_04019"/>
<reference evidence="2" key="1">
    <citation type="submission" date="2017-04" db="EMBL/GenBank/DDBJ databases">
        <authorList>
            <person name="Varghese N."/>
            <person name="Submissions S."/>
        </authorList>
    </citation>
    <scope>NUCLEOTIDE SEQUENCE [LARGE SCALE GENOMIC DNA]</scope>
    <source>
        <strain evidence="2">DSM 4125</strain>
    </source>
</reference>
<sequence>MKDFFVEVSYNLRDSIPIKDEAPHLLSEARELLSETFDLLFNINMGFP</sequence>
<dbReference type="AlphaFoldDB" id="A0A1X7LH04"/>
<gene>
    <name evidence="1" type="ORF">SAMN05661096_04019</name>
</gene>